<name>A0A1F6W1W3_9BACT</name>
<dbReference type="STRING" id="1801756.A3C67_03475"/>
<accession>A0A1F6W1W3</accession>
<dbReference type="SUPFAM" id="SSF53448">
    <property type="entry name" value="Nucleotide-diphospho-sugar transferases"/>
    <property type="match status" value="1"/>
</dbReference>
<protein>
    <recommendedName>
        <fullName evidence="3">Glycosyltransferase 2-like domain-containing protein</fullName>
    </recommendedName>
</protein>
<proteinExistence type="predicted"/>
<gene>
    <name evidence="1" type="ORF">A3C67_03475</name>
</gene>
<comment type="caution">
    <text evidence="1">The sequence shown here is derived from an EMBL/GenBank/DDBJ whole genome shotgun (WGS) entry which is preliminary data.</text>
</comment>
<dbReference type="Proteomes" id="UP000179275">
    <property type="component" value="Unassembled WGS sequence"/>
</dbReference>
<reference evidence="1 2" key="1">
    <citation type="journal article" date="2016" name="Nat. Commun.">
        <title>Thousands of microbial genomes shed light on interconnected biogeochemical processes in an aquifer system.</title>
        <authorList>
            <person name="Anantharaman K."/>
            <person name="Brown C.T."/>
            <person name="Hug L.A."/>
            <person name="Sharon I."/>
            <person name="Castelle C.J."/>
            <person name="Probst A.J."/>
            <person name="Thomas B.C."/>
            <person name="Singh A."/>
            <person name="Wilkins M.J."/>
            <person name="Karaoz U."/>
            <person name="Brodie E.L."/>
            <person name="Williams K.H."/>
            <person name="Hubbard S.S."/>
            <person name="Banfield J.F."/>
        </authorList>
    </citation>
    <scope>NUCLEOTIDE SEQUENCE [LARGE SCALE GENOMIC DNA]</scope>
</reference>
<evidence type="ECO:0000313" key="1">
    <source>
        <dbReference type="EMBL" id="OGI75900.1"/>
    </source>
</evidence>
<dbReference type="InterPro" id="IPR029044">
    <property type="entry name" value="Nucleotide-diphossugar_trans"/>
</dbReference>
<organism evidence="1 2">
    <name type="scientific">Candidatus Nomurabacteria bacterium RIFCSPHIGHO2_02_FULL_42_19</name>
    <dbReference type="NCBI Taxonomy" id="1801756"/>
    <lineage>
        <taxon>Bacteria</taxon>
        <taxon>Candidatus Nomuraibacteriota</taxon>
    </lineage>
</organism>
<dbReference type="AlphaFoldDB" id="A0A1F6W1W3"/>
<evidence type="ECO:0000313" key="2">
    <source>
        <dbReference type="Proteomes" id="UP000179275"/>
    </source>
</evidence>
<sequence length="292" mass="33969">MTLLKKIIKGVKFRLESHFLRCVAVFDYLKSNNNIYNKPSMCAFYQCYKRPKCVIATLTSFRKIYLDGTVHLFCDQGDDMSHIASHFNCRYEYITNRTGNGTTLYFLSKERLIPYVKRLLFAAQNSKEDFLMILEDDTILHNKIRKLKFDWNCIKSNHHYSGGGVTSLLKARNSSIPSYIRNMYFAGWGGVVLNRTFFVEHFSNEKELLVAIDLLSPYIQGQWNGALPMDAILTALILYFGGTVGWYPGFSEVQYWRYKFKPFLGRIDVVHNDKSLYNAPLSKWENKIFQGN</sequence>
<evidence type="ECO:0008006" key="3">
    <source>
        <dbReference type="Google" id="ProtNLM"/>
    </source>
</evidence>
<dbReference type="EMBL" id="MFUG01000014">
    <property type="protein sequence ID" value="OGI75900.1"/>
    <property type="molecule type" value="Genomic_DNA"/>
</dbReference>